<dbReference type="Proteomes" id="UP000242754">
    <property type="component" value="Unassembled WGS sequence"/>
</dbReference>
<dbReference type="OrthoDB" id="8613538at2"/>
<evidence type="ECO:0000256" key="2">
    <source>
        <dbReference type="SAM" id="SignalP"/>
    </source>
</evidence>
<reference evidence="4 5" key="1">
    <citation type="submission" date="2016-02" db="EMBL/GenBank/DDBJ databases">
        <authorList>
            <person name="Wen L."/>
            <person name="He K."/>
            <person name="Yang H."/>
        </authorList>
    </citation>
    <scope>NUCLEOTIDE SEQUENCE [LARGE SCALE GENOMIC DNA]</scope>
    <source>
        <strain evidence="4">Trichococcus palustris</strain>
    </source>
</reference>
<dbReference type="PROSITE" id="PS51257">
    <property type="entry name" value="PROKAR_LIPOPROTEIN"/>
    <property type="match status" value="1"/>
</dbReference>
<sequence>MKKLIKTLVTLSLAGVFTACGNTQADVKEDTEKSAGAEVKTVNVALNAGSKPLSFEDENGKLTGYEVELLEAADDKIDEYDFNLESVEEDSVQVGLDAGKYDLIGGGLYKTPEREAKYLFPDEISGVSLINIYVREDDNSIASLDDLVGKKVAPSSPNGGIYNLLTAYNEEHANAKITINTAEGISVADRFKSLASGEYDAIVLPNNLGFDEIKATLNLKVKAVAEPVKVNPTYFVLGKDQTDLKEKLDAALVELREDGKLSELSIKWFGEDTFTYYQE</sequence>
<dbReference type="Pfam" id="PF00497">
    <property type="entry name" value="SBP_bac_3"/>
    <property type="match status" value="1"/>
</dbReference>
<evidence type="ECO:0000259" key="3">
    <source>
        <dbReference type="SMART" id="SM00062"/>
    </source>
</evidence>
<accession>A0A143YV00</accession>
<proteinExistence type="predicted"/>
<protein>
    <recommendedName>
        <fullName evidence="3">Solute-binding protein family 3/N-terminal domain-containing protein</fullName>
    </recommendedName>
</protein>
<feature type="signal peptide" evidence="2">
    <location>
        <begin position="1"/>
        <end position="25"/>
    </location>
</feature>
<evidence type="ECO:0000313" key="5">
    <source>
        <dbReference type="Proteomes" id="UP000242754"/>
    </source>
</evidence>
<name>A0A143YV00_9LACT</name>
<evidence type="ECO:0000256" key="1">
    <source>
        <dbReference type="ARBA" id="ARBA00022729"/>
    </source>
</evidence>
<keyword evidence="5" id="KW-1185">Reference proteome</keyword>
<keyword evidence="1 2" id="KW-0732">Signal</keyword>
<dbReference type="SMART" id="SM00062">
    <property type="entry name" value="PBPb"/>
    <property type="match status" value="1"/>
</dbReference>
<dbReference type="EMBL" id="FJNE01000007">
    <property type="protein sequence ID" value="CZQ98253.1"/>
    <property type="molecule type" value="Genomic_DNA"/>
</dbReference>
<dbReference type="AlphaFoldDB" id="A0A143YV00"/>
<organism evidence="4 5">
    <name type="scientific">Trichococcus palustris</name>
    <dbReference type="NCBI Taxonomy" id="140314"/>
    <lineage>
        <taxon>Bacteria</taxon>
        <taxon>Bacillati</taxon>
        <taxon>Bacillota</taxon>
        <taxon>Bacilli</taxon>
        <taxon>Lactobacillales</taxon>
        <taxon>Carnobacteriaceae</taxon>
        <taxon>Trichococcus</taxon>
    </lineage>
</organism>
<feature type="chain" id="PRO_5007515062" description="Solute-binding protein family 3/N-terminal domain-containing protein" evidence="2">
    <location>
        <begin position="26"/>
        <end position="279"/>
    </location>
</feature>
<dbReference type="Gene3D" id="3.40.190.10">
    <property type="entry name" value="Periplasmic binding protein-like II"/>
    <property type="match status" value="2"/>
</dbReference>
<dbReference type="PANTHER" id="PTHR35936:SF19">
    <property type="entry name" value="AMINO-ACID-BINDING PROTEIN YXEM-RELATED"/>
    <property type="match status" value="1"/>
</dbReference>
<dbReference type="SUPFAM" id="SSF53850">
    <property type="entry name" value="Periplasmic binding protein-like II"/>
    <property type="match status" value="1"/>
</dbReference>
<feature type="domain" description="Solute-binding protein family 3/N-terminal" evidence="3">
    <location>
        <begin position="41"/>
        <end position="272"/>
    </location>
</feature>
<evidence type="ECO:0000313" key="4">
    <source>
        <dbReference type="EMBL" id="CZQ98253.1"/>
    </source>
</evidence>
<dbReference type="STRING" id="140314.SAMN04488076_11082"/>
<dbReference type="PANTHER" id="PTHR35936">
    <property type="entry name" value="MEMBRANE-BOUND LYTIC MUREIN TRANSGLYCOSYLASE F"/>
    <property type="match status" value="1"/>
</dbReference>
<dbReference type="RefSeq" id="WP_087033797.1">
    <property type="nucleotide sequence ID" value="NZ_FJNE01000007.1"/>
</dbReference>
<dbReference type="InterPro" id="IPR001638">
    <property type="entry name" value="Solute-binding_3/MltF_N"/>
</dbReference>
<gene>
    <name evidence="4" type="ORF">Tpal_2239</name>
</gene>